<sequence length="68" mass="7825">MWPMEAMPKVLRWIGYVVPTTLPSLSMRGIIYKGSSIYESEVYLGFLIILGWLILFLILTIFLVKSKS</sequence>
<feature type="transmembrane region" description="Helical" evidence="1">
    <location>
        <begin position="43"/>
        <end position="64"/>
    </location>
</feature>
<feature type="domain" description="ABC transmembrane type-2" evidence="2">
    <location>
        <begin position="1"/>
        <end position="67"/>
    </location>
</feature>
<keyword evidence="4" id="KW-1185">Reference proteome</keyword>
<name>A0A151K1U8_9HYME</name>
<evidence type="ECO:0000313" key="4">
    <source>
        <dbReference type="Proteomes" id="UP000078542"/>
    </source>
</evidence>
<reference evidence="3 4" key="1">
    <citation type="submission" date="2016-03" db="EMBL/GenBank/DDBJ databases">
        <title>Cyphomyrmex costatus WGS genome.</title>
        <authorList>
            <person name="Nygaard S."/>
            <person name="Hu H."/>
            <person name="Boomsma J."/>
            <person name="Zhang G."/>
        </authorList>
    </citation>
    <scope>NUCLEOTIDE SEQUENCE [LARGE SCALE GENOMIC DNA]</scope>
    <source>
        <strain evidence="3">MS0001</strain>
        <tissue evidence="3">Whole body</tissue>
    </source>
</reference>
<keyword evidence="1" id="KW-1133">Transmembrane helix</keyword>
<dbReference type="STRING" id="456900.A0A151K1U8"/>
<dbReference type="InterPro" id="IPR047817">
    <property type="entry name" value="ABC2_TM_bact-type"/>
</dbReference>
<evidence type="ECO:0000256" key="1">
    <source>
        <dbReference type="SAM" id="Phobius"/>
    </source>
</evidence>
<accession>A0A151K1U8</accession>
<comment type="caution">
    <text evidence="3">The sequence shown here is derived from an EMBL/GenBank/DDBJ whole genome shotgun (WGS) entry which is preliminary data.</text>
</comment>
<organism evidence="3 4">
    <name type="scientific">Cyphomyrmex costatus</name>
    <dbReference type="NCBI Taxonomy" id="456900"/>
    <lineage>
        <taxon>Eukaryota</taxon>
        <taxon>Metazoa</taxon>
        <taxon>Ecdysozoa</taxon>
        <taxon>Arthropoda</taxon>
        <taxon>Hexapoda</taxon>
        <taxon>Insecta</taxon>
        <taxon>Pterygota</taxon>
        <taxon>Neoptera</taxon>
        <taxon>Endopterygota</taxon>
        <taxon>Hymenoptera</taxon>
        <taxon>Apocrita</taxon>
        <taxon>Aculeata</taxon>
        <taxon>Formicoidea</taxon>
        <taxon>Formicidae</taxon>
        <taxon>Myrmicinae</taxon>
        <taxon>Cyphomyrmex</taxon>
    </lineage>
</organism>
<feature type="transmembrane region" description="Helical" evidence="1">
    <location>
        <begin position="12"/>
        <end position="31"/>
    </location>
</feature>
<dbReference type="PROSITE" id="PS51012">
    <property type="entry name" value="ABC_TM2"/>
    <property type="match status" value="1"/>
</dbReference>
<dbReference type="Proteomes" id="UP000078542">
    <property type="component" value="Unassembled WGS sequence"/>
</dbReference>
<protein>
    <submittedName>
        <fullName evidence="3">ABC transporter G family member 20</fullName>
    </submittedName>
</protein>
<keyword evidence="1" id="KW-0812">Transmembrane</keyword>
<keyword evidence="1" id="KW-0472">Membrane</keyword>
<gene>
    <name evidence="3" type="ORF">ALC62_00059</name>
</gene>
<proteinExistence type="predicted"/>
<evidence type="ECO:0000259" key="2">
    <source>
        <dbReference type="PROSITE" id="PS51012"/>
    </source>
</evidence>
<dbReference type="AlphaFoldDB" id="A0A151K1U8"/>
<evidence type="ECO:0000313" key="3">
    <source>
        <dbReference type="EMBL" id="KYN50032.1"/>
    </source>
</evidence>
<dbReference type="EMBL" id="LKEX01008977">
    <property type="protein sequence ID" value="KYN50032.1"/>
    <property type="molecule type" value="Genomic_DNA"/>
</dbReference>